<dbReference type="CDD" id="cd00293">
    <property type="entry name" value="USP-like"/>
    <property type="match status" value="1"/>
</dbReference>
<dbReference type="PANTHER" id="PTHR46268">
    <property type="entry name" value="STRESS RESPONSE PROTEIN NHAX"/>
    <property type="match status" value="1"/>
</dbReference>
<evidence type="ECO:0000256" key="1">
    <source>
        <dbReference type="ARBA" id="ARBA00008791"/>
    </source>
</evidence>
<accession>A0ABT3HF64</accession>
<reference evidence="4" key="1">
    <citation type="submission" date="2023-07" db="EMBL/GenBank/DDBJ databases">
        <title>Genome sequencing of Purple Non-Sulfur Bacteria from various extreme environments.</title>
        <authorList>
            <person name="Mayer M."/>
        </authorList>
    </citation>
    <scope>NUCLEOTIDE SEQUENCE [LARGE SCALE GENOMIC DNA]</scope>
    <source>
        <strain evidence="4">DSM 17935</strain>
    </source>
</reference>
<dbReference type="Gene3D" id="3.40.50.12370">
    <property type="match status" value="1"/>
</dbReference>
<comment type="caution">
    <text evidence="3">The sequence shown here is derived from an EMBL/GenBank/DDBJ whole genome shotgun (WGS) entry which is preliminary data.</text>
</comment>
<gene>
    <name evidence="3" type="ORF">M2319_003392</name>
</gene>
<dbReference type="EMBL" id="JAOQNS010000010">
    <property type="protein sequence ID" value="MCW2309041.1"/>
    <property type="molecule type" value="Genomic_DNA"/>
</dbReference>
<proteinExistence type="inferred from homology"/>
<dbReference type="RefSeq" id="WP_264602633.1">
    <property type="nucleotide sequence ID" value="NZ_JAOQNS010000010.1"/>
</dbReference>
<keyword evidence="4" id="KW-1185">Reference proteome</keyword>
<evidence type="ECO:0000313" key="3">
    <source>
        <dbReference type="EMBL" id="MCW2309041.1"/>
    </source>
</evidence>
<evidence type="ECO:0000313" key="4">
    <source>
        <dbReference type="Proteomes" id="UP001209755"/>
    </source>
</evidence>
<dbReference type="Proteomes" id="UP001209755">
    <property type="component" value="Unassembled WGS sequence"/>
</dbReference>
<dbReference type="InterPro" id="IPR006015">
    <property type="entry name" value="Universal_stress_UspA"/>
</dbReference>
<name>A0ABT3HF64_9HYPH</name>
<evidence type="ECO:0000259" key="2">
    <source>
        <dbReference type="Pfam" id="PF00582"/>
    </source>
</evidence>
<protein>
    <submittedName>
        <fullName evidence="3">Nucleotide-binding universal stress UspA family protein</fullName>
    </submittedName>
</protein>
<sequence>MPYKTVAVFGDPRPESLARLRFAMRFALRHDAHLIGLFFQPSYWDGRIPSTNVRGNAAIHGVIKEYVGEQKAVVEQAHKEFDEELGASDLSYEFRVMGDLETADHVLFNALHSDLAILGSGTSHYPNGATAESILFNTGVPLLIVPDDWAASGRDTGEHILLAWNASRESRRAITDALPLLCRAKAVSVVVVDARKNPRHGEEPGADVARLLSRHGVQVTVAQLESGGRPVAKVLLDHALSVDADLIVLGAYSHSRAFEAVFGGVTRHLLQKAPFPLFIVH</sequence>
<feature type="domain" description="UspA" evidence="2">
    <location>
        <begin position="159"/>
        <end position="281"/>
    </location>
</feature>
<dbReference type="PRINTS" id="PR01438">
    <property type="entry name" value="UNVRSLSTRESS"/>
</dbReference>
<dbReference type="Pfam" id="PF00582">
    <property type="entry name" value="Usp"/>
    <property type="match status" value="1"/>
</dbReference>
<dbReference type="PANTHER" id="PTHR46268:SF15">
    <property type="entry name" value="UNIVERSAL STRESS PROTEIN HP_0031"/>
    <property type="match status" value="1"/>
</dbReference>
<dbReference type="SUPFAM" id="SSF52402">
    <property type="entry name" value="Adenine nucleotide alpha hydrolases-like"/>
    <property type="match status" value="2"/>
</dbReference>
<comment type="similarity">
    <text evidence="1">Belongs to the universal stress protein A family.</text>
</comment>
<organism evidence="3 4">
    <name type="scientific">Rhodobium gokarnense</name>
    <dbReference type="NCBI Taxonomy" id="364296"/>
    <lineage>
        <taxon>Bacteria</taxon>
        <taxon>Pseudomonadati</taxon>
        <taxon>Pseudomonadota</taxon>
        <taxon>Alphaproteobacteria</taxon>
        <taxon>Hyphomicrobiales</taxon>
        <taxon>Rhodobiaceae</taxon>
        <taxon>Rhodobium</taxon>
    </lineage>
</organism>
<dbReference type="InterPro" id="IPR006016">
    <property type="entry name" value="UspA"/>
</dbReference>